<protein>
    <recommendedName>
        <fullName evidence="6">CRAL-TRIO domain-containing protein</fullName>
    </recommendedName>
</protein>
<evidence type="ECO:0000259" key="2">
    <source>
        <dbReference type="PROSITE" id="PS50191"/>
    </source>
</evidence>
<dbReference type="InterPro" id="IPR036598">
    <property type="entry name" value="GOLD_dom_sf"/>
</dbReference>
<feature type="domain" description="GOLD" evidence="3">
    <location>
        <begin position="278"/>
        <end position="379"/>
    </location>
</feature>
<gene>
    <name evidence="4" type="ORF">CALMAC_LOCUS4878</name>
</gene>
<dbReference type="EMBL" id="CAACVG010006662">
    <property type="protein sequence ID" value="VEN40857.1"/>
    <property type="molecule type" value="Genomic_DNA"/>
</dbReference>
<dbReference type="Pfam" id="PF00650">
    <property type="entry name" value="CRAL_TRIO"/>
    <property type="match status" value="1"/>
</dbReference>
<reference evidence="4 5" key="1">
    <citation type="submission" date="2019-01" db="EMBL/GenBank/DDBJ databases">
        <authorList>
            <person name="Sayadi A."/>
        </authorList>
    </citation>
    <scope>NUCLEOTIDE SEQUENCE [LARGE SCALE GENOMIC DNA]</scope>
</reference>
<dbReference type="GO" id="GO:0005737">
    <property type="term" value="C:cytoplasm"/>
    <property type="evidence" value="ECO:0007669"/>
    <property type="project" value="TreeGrafter"/>
</dbReference>
<keyword evidence="5" id="KW-1185">Reference proteome</keyword>
<name>A0A653C116_CALMS</name>
<dbReference type="CDD" id="cd00170">
    <property type="entry name" value="SEC14"/>
    <property type="match status" value="1"/>
</dbReference>
<dbReference type="PANTHER" id="PTHR23324">
    <property type="entry name" value="SEC14 RELATED PROTEIN"/>
    <property type="match status" value="1"/>
</dbReference>
<evidence type="ECO:0000256" key="1">
    <source>
        <dbReference type="SAM" id="MobiDB-lite"/>
    </source>
</evidence>
<dbReference type="SMART" id="SM01100">
    <property type="entry name" value="CRAL_TRIO_N"/>
    <property type="match status" value="1"/>
</dbReference>
<evidence type="ECO:0000313" key="5">
    <source>
        <dbReference type="Proteomes" id="UP000410492"/>
    </source>
</evidence>
<dbReference type="InterPro" id="IPR051064">
    <property type="entry name" value="SEC14/CRAL-TRIO_domain"/>
</dbReference>
<feature type="region of interest" description="Disordered" evidence="1">
    <location>
        <begin position="394"/>
        <end position="425"/>
    </location>
</feature>
<dbReference type="PROSITE" id="PS50191">
    <property type="entry name" value="CRAL_TRIO"/>
    <property type="match status" value="1"/>
</dbReference>
<dbReference type="InterPro" id="IPR001251">
    <property type="entry name" value="CRAL-TRIO_dom"/>
</dbReference>
<dbReference type="PANTHER" id="PTHR23324:SF83">
    <property type="entry name" value="SEC14-LIKE PROTEIN 2"/>
    <property type="match status" value="1"/>
</dbReference>
<organism evidence="4 5">
    <name type="scientific">Callosobruchus maculatus</name>
    <name type="common">Southern cowpea weevil</name>
    <name type="synonym">Pulse bruchid</name>
    <dbReference type="NCBI Taxonomy" id="64391"/>
    <lineage>
        <taxon>Eukaryota</taxon>
        <taxon>Metazoa</taxon>
        <taxon>Ecdysozoa</taxon>
        <taxon>Arthropoda</taxon>
        <taxon>Hexapoda</taxon>
        <taxon>Insecta</taxon>
        <taxon>Pterygota</taxon>
        <taxon>Neoptera</taxon>
        <taxon>Endopterygota</taxon>
        <taxon>Coleoptera</taxon>
        <taxon>Polyphaga</taxon>
        <taxon>Cucujiformia</taxon>
        <taxon>Chrysomeloidea</taxon>
        <taxon>Chrysomelidae</taxon>
        <taxon>Bruchinae</taxon>
        <taxon>Bruchini</taxon>
        <taxon>Callosobruchus</taxon>
    </lineage>
</organism>
<proteinExistence type="predicted"/>
<dbReference type="Gene3D" id="3.40.525.10">
    <property type="entry name" value="CRAL-TRIO lipid binding domain"/>
    <property type="match status" value="1"/>
</dbReference>
<accession>A0A653C116</accession>
<dbReference type="Pfam" id="PF03765">
    <property type="entry name" value="CRAL_TRIO_N"/>
    <property type="match status" value="1"/>
</dbReference>
<feature type="domain" description="CRAL-TRIO" evidence="2">
    <location>
        <begin position="75"/>
        <end position="246"/>
    </location>
</feature>
<dbReference type="OrthoDB" id="1434354at2759"/>
<evidence type="ECO:0000259" key="3">
    <source>
        <dbReference type="PROSITE" id="PS50866"/>
    </source>
</evidence>
<dbReference type="InterPro" id="IPR011074">
    <property type="entry name" value="CRAL/TRIO_N_dom"/>
</dbReference>
<evidence type="ECO:0000313" key="4">
    <source>
        <dbReference type="EMBL" id="VEN40857.1"/>
    </source>
</evidence>
<dbReference type="Gene3D" id="2.60.120.680">
    <property type="entry name" value="GOLD domain"/>
    <property type="match status" value="1"/>
</dbReference>
<dbReference type="Proteomes" id="UP000410492">
    <property type="component" value="Unassembled WGS sequence"/>
</dbReference>
<sequence>MPPSKIVLDDDQRFSLMKFRRSVADVLQPHHDDHFLLRWLRARSWNPEAAEKMLRQSMKWRQQWEVDGALKDWVPPEVLQKYHPSGTSGYDKDGAPVIVVPFAGLDVIGILHSACRQDMIRMTIKVLEHNLALAAKTGENQVVVVFDMDGFNLRQYAWRPAAEVVISLIQMYEANYPEILKACYIINAPRVFAIAFNVIKKFLNEYTLGKIQIFKSDPKKWKPALLSNITPENLPKHYGGSLTDPDGNPRYATVVKMGGKVPKSYYTKNMETPEDGPKKEYTRVVVKKGHKLTLDYIVAEEGCFLRWDFRTEGHDIRFGVTMRDEQGAESPVVRHRRVAAHQIDESGVVACQAPATYTITFDNTYSLMRSKIIHYCIFVTPPLEKLNILPTDEEAEQLSRPEDLQNNEAKGCSVGESSTKEVEVH</sequence>
<dbReference type="SUPFAM" id="SSF52087">
    <property type="entry name" value="CRAL/TRIO domain"/>
    <property type="match status" value="1"/>
</dbReference>
<dbReference type="SUPFAM" id="SSF101576">
    <property type="entry name" value="Supernatant protein factor (SPF), C-terminal domain"/>
    <property type="match status" value="1"/>
</dbReference>
<dbReference type="InterPro" id="IPR036273">
    <property type="entry name" value="CRAL/TRIO_N_dom_sf"/>
</dbReference>
<dbReference type="InterPro" id="IPR009038">
    <property type="entry name" value="GOLD_dom"/>
</dbReference>
<dbReference type="InterPro" id="IPR036865">
    <property type="entry name" value="CRAL-TRIO_dom_sf"/>
</dbReference>
<evidence type="ECO:0008006" key="6">
    <source>
        <dbReference type="Google" id="ProtNLM"/>
    </source>
</evidence>
<dbReference type="PROSITE" id="PS50866">
    <property type="entry name" value="GOLD"/>
    <property type="match status" value="1"/>
</dbReference>
<dbReference type="SMART" id="SM00516">
    <property type="entry name" value="SEC14"/>
    <property type="match status" value="1"/>
</dbReference>
<dbReference type="SUPFAM" id="SSF46938">
    <property type="entry name" value="CRAL/TRIO N-terminal domain"/>
    <property type="match status" value="1"/>
</dbReference>
<dbReference type="AlphaFoldDB" id="A0A653C116"/>